<dbReference type="PANTHER" id="PTHR46696:SF1">
    <property type="entry name" value="CYTOCHROME P450 YJIB-RELATED"/>
    <property type="match status" value="1"/>
</dbReference>
<comment type="caution">
    <text evidence="3">The sequence shown here is derived from an EMBL/GenBank/DDBJ whole genome shotgun (WGS) entry which is preliminary data.</text>
</comment>
<reference evidence="4" key="1">
    <citation type="journal article" date="2019" name="Int. J. Syst. Evol. Microbiol.">
        <title>The Global Catalogue of Microorganisms (GCM) 10K type strain sequencing project: providing services to taxonomists for standard genome sequencing and annotation.</title>
        <authorList>
            <consortium name="The Broad Institute Genomics Platform"/>
            <consortium name="The Broad Institute Genome Sequencing Center for Infectious Disease"/>
            <person name="Wu L."/>
            <person name="Ma J."/>
        </authorList>
    </citation>
    <scope>NUCLEOTIDE SEQUENCE [LARGE SCALE GENOMIC DNA]</scope>
    <source>
        <strain evidence="4">JCM 3369</strain>
    </source>
</reference>
<evidence type="ECO:0000256" key="2">
    <source>
        <dbReference type="RuleBase" id="RU000461"/>
    </source>
</evidence>
<accession>A0ABW2CV97</accession>
<dbReference type="Pfam" id="PF00067">
    <property type="entry name" value="p450"/>
    <property type="match status" value="2"/>
</dbReference>
<keyword evidence="4" id="KW-1185">Reference proteome</keyword>
<dbReference type="Gene3D" id="1.10.630.10">
    <property type="entry name" value="Cytochrome P450"/>
    <property type="match status" value="1"/>
</dbReference>
<dbReference type="InterPro" id="IPR017972">
    <property type="entry name" value="Cyt_P450_CS"/>
</dbReference>
<keyword evidence="2" id="KW-0479">Metal-binding</keyword>
<dbReference type="EMBL" id="JBHSXS010000028">
    <property type="protein sequence ID" value="MFC6884574.1"/>
    <property type="molecule type" value="Genomic_DNA"/>
</dbReference>
<dbReference type="PRINTS" id="PR00385">
    <property type="entry name" value="P450"/>
</dbReference>
<dbReference type="SUPFAM" id="SSF48264">
    <property type="entry name" value="Cytochrome P450"/>
    <property type="match status" value="1"/>
</dbReference>
<evidence type="ECO:0000313" key="4">
    <source>
        <dbReference type="Proteomes" id="UP001596380"/>
    </source>
</evidence>
<dbReference type="PRINTS" id="PR00359">
    <property type="entry name" value="BP450"/>
</dbReference>
<dbReference type="PANTHER" id="PTHR46696">
    <property type="entry name" value="P450, PUTATIVE (EUROFUNG)-RELATED"/>
    <property type="match status" value="1"/>
</dbReference>
<dbReference type="CDD" id="cd11031">
    <property type="entry name" value="Cyp158A-like"/>
    <property type="match status" value="1"/>
</dbReference>
<name>A0ABW2CV97_9ACTN</name>
<keyword evidence="2" id="KW-0408">Iron</keyword>
<protein>
    <submittedName>
        <fullName evidence="3">Cytochrome P450</fullName>
    </submittedName>
</protein>
<keyword evidence="2" id="KW-0503">Monooxygenase</keyword>
<dbReference type="InterPro" id="IPR036396">
    <property type="entry name" value="Cyt_P450_sf"/>
</dbReference>
<gene>
    <name evidence="3" type="ORF">ACFQKB_32780</name>
</gene>
<evidence type="ECO:0000256" key="1">
    <source>
        <dbReference type="ARBA" id="ARBA00010617"/>
    </source>
</evidence>
<organism evidence="3 4">
    <name type="scientific">Actinomadura yumaensis</name>
    <dbReference type="NCBI Taxonomy" id="111807"/>
    <lineage>
        <taxon>Bacteria</taxon>
        <taxon>Bacillati</taxon>
        <taxon>Actinomycetota</taxon>
        <taxon>Actinomycetes</taxon>
        <taxon>Streptosporangiales</taxon>
        <taxon>Thermomonosporaceae</taxon>
        <taxon>Actinomadura</taxon>
    </lineage>
</organism>
<dbReference type="InterPro" id="IPR001128">
    <property type="entry name" value="Cyt_P450"/>
</dbReference>
<dbReference type="RefSeq" id="WP_160820257.1">
    <property type="nucleotide sequence ID" value="NZ_JBHSXE010000001.1"/>
</dbReference>
<dbReference type="Proteomes" id="UP001596380">
    <property type="component" value="Unassembled WGS sequence"/>
</dbReference>
<dbReference type="InterPro" id="IPR002397">
    <property type="entry name" value="Cyt_P450_B"/>
</dbReference>
<proteinExistence type="inferred from homology"/>
<keyword evidence="2" id="KW-0560">Oxidoreductase</keyword>
<evidence type="ECO:0000313" key="3">
    <source>
        <dbReference type="EMBL" id="MFC6884574.1"/>
    </source>
</evidence>
<sequence length="392" mass="43850">MTRGRWPSHEEFVRERLDLDPGLRRLREAAPVSRITLADGEEAWLVTGWEEARRVLSEPVFSRAAAVGAAEGNAPTFLIDMDPPDHTRVRRHVVRAFTHRRVQAMRPRVEGVAGRLLDGVEARGRPVDLVEEFALPLPVTVICELLGVPMGDRRRFQRWSDAFLSVSAYSDDEVRDAQRSLDAFLAELVERRREEPEDDLLSALVHLRDEDGGLDERELVHLGVGLLIAGYETTATQISNFAYVLLTRPEQWERLRRDPGLLPGALEELLRFVPLGSETGLPRVATRDVRLGGVLVRAGDTVMAARTAASRDEKVFGDGERLDLGREENPHLAFGYGLHHCVGAHLARLELQVAFSALLRRFPGLRLAVPEPEVRWKDGLVVRGPAALPVTW</sequence>
<keyword evidence="2" id="KW-0349">Heme</keyword>
<dbReference type="PROSITE" id="PS00086">
    <property type="entry name" value="CYTOCHROME_P450"/>
    <property type="match status" value="1"/>
</dbReference>
<comment type="similarity">
    <text evidence="1 2">Belongs to the cytochrome P450 family.</text>
</comment>